<accession>A0A5N6ZB78</accession>
<reference evidence="2" key="1">
    <citation type="submission" date="2019-04" db="EMBL/GenBank/DDBJ databases">
        <title>Friends and foes A comparative genomics studyof 23 Aspergillus species from section Flavi.</title>
        <authorList>
            <consortium name="DOE Joint Genome Institute"/>
            <person name="Kjaerbolling I."/>
            <person name="Vesth T."/>
            <person name="Frisvad J.C."/>
            <person name="Nybo J.L."/>
            <person name="Theobald S."/>
            <person name="Kildgaard S."/>
            <person name="Isbrandt T."/>
            <person name="Kuo A."/>
            <person name="Sato A."/>
            <person name="Lyhne E.K."/>
            <person name="Kogle M.E."/>
            <person name="Wiebenga A."/>
            <person name="Kun R.S."/>
            <person name="Lubbers R.J."/>
            <person name="Makela M.R."/>
            <person name="Barry K."/>
            <person name="Chovatia M."/>
            <person name="Clum A."/>
            <person name="Daum C."/>
            <person name="Haridas S."/>
            <person name="He G."/>
            <person name="LaButti K."/>
            <person name="Lipzen A."/>
            <person name="Mondo S."/>
            <person name="Riley R."/>
            <person name="Salamov A."/>
            <person name="Simmons B.A."/>
            <person name="Magnuson J.K."/>
            <person name="Henrissat B."/>
            <person name="Mortensen U.H."/>
            <person name="Larsen T.O."/>
            <person name="Devries R.P."/>
            <person name="Grigoriev I.V."/>
            <person name="Machida M."/>
            <person name="Baker S.E."/>
            <person name="Andersen M.R."/>
        </authorList>
    </citation>
    <scope>NUCLEOTIDE SEQUENCE [LARGE SCALE GENOMIC DNA]</scope>
    <source>
        <strain evidence="2">CBS 553.77</strain>
    </source>
</reference>
<gene>
    <name evidence="1" type="ORF">BDV28DRAFT_65974</name>
</gene>
<proteinExistence type="predicted"/>
<dbReference type="EMBL" id="ML739062">
    <property type="protein sequence ID" value="KAE8354912.1"/>
    <property type="molecule type" value="Genomic_DNA"/>
</dbReference>
<dbReference type="AlphaFoldDB" id="A0A5N6ZB78"/>
<dbReference type="Proteomes" id="UP000327118">
    <property type="component" value="Unassembled WGS sequence"/>
</dbReference>
<evidence type="ECO:0000313" key="1">
    <source>
        <dbReference type="EMBL" id="KAE8354912.1"/>
    </source>
</evidence>
<name>A0A5N6ZB78_9EURO</name>
<evidence type="ECO:0000313" key="2">
    <source>
        <dbReference type="Proteomes" id="UP000327118"/>
    </source>
</evidence>
<organism evidence="1 2">
    <name type="scientific">Aspergillus coremiiformis</name>
    <dbReference type="NCBI Taxonomy" id="138285"/>
    <lineage>
        <taxon>Eukaryota</taxon>
        <taxon>Fungi</taxon>
        <taxon>Dikarya</taxon>
        <taxon>Ascomycota</taxon>
        <taxon>Pezizomycotina</taxon>
        <taxon>Eurotiomycetes</taxon>
        <taxon>Eurotiomycetidae</taxon>
        <taxon>Eurotiales</taxon>
        <taxon>Aspergillaceae</taxon>
        <taxon>Aspergillus</taxon>
        <taxon>Aspergillus subgen. Circumdati</taxon>
    </lineage>
</organism>
<keyword evidence="2" id="KW-1185">Reference proteome</keyword>
<protein>
    <submittedName>
        <fullName evidence="1">Uncharacterized protein</fullName>
    </submittedName>
</protein>
<sequence>MLAMRYYLRLRSRSIQSSRISENDYNRTVIPSSSALNIANYKQVTESIDSVKQRKRCLVEKATPWFRRTAPLKPISKGRLSRRKHDAKLGISLSLLICGDGSRYQYGDRSHTNGTRMMISMYWSAENHSSLTFSQMTHVKLTDGGLEAIECYSEALGPCRRCDEM</sequence>